<dbReference type="OrthoDB" id="8585321at2"/>
<evidence type="ECO:0000256" key="1">
    <source>
        <dbReference type="SAM" id="Coils"/>
    </source>
</evidence>
<keyword evidence="1" id="KW-0175">Coiled coil</keyword>
<evidence type="ECO:0000313" key="2">
    <source>
        <dbReference type="EMBL" id="TBO30310.1"/>
    </source>
</evidence>
<accession>A0A4V2JFK5</accession>
<dbReference type="AlphaFoldDB" id="A0A4V2JFK5"/>
<keyword evidence="3" id="KW-1185">Reference proteome</keyword>
<protein>
    <submittedName>
        <fullName evidence="2">Uncharacterized protein</fullName>
    </submittedName>
</protein>
<evidence type="ECO:0000313" key="3">
    <source>
        <dbReference type="Proteomes" id="UP000292120"/>
    </source>
</evidence>
<proteinExistence type="predicted"/>
<dbReference type="Proteomes" id="UP000292120">
    <property type="component" value="Unassembled WGS sequence"/>
</dbReference>
<organism evidence="2 3">
    <name type="scientific">Aquabacterium lacunae</name>
    <dbReference type="NCBI Taxonomy" id="2528630"/>
    <lineage>
        <taxon>Bacteria</taxon>
        <taxon>Pseudomonadati</taxon>
        <taxon>Pseudomonadota</taxon>
        <taxon>Betaproteobacteria</taxon>
        <taxon>Burkholderiales</taxon>
        <taxon>Aquabacterium</taxon>
    </lineage>
</organism>
<dbReference type="InterPro" id="IPR046703">
    <property type="entry name" value="DUF6776"/>
</dbReference>
<gene>
    <name evidence="2" type="ORF">EYS42_11500</name>
</gene>
<reference evidence="2 3" key="1">
    <citation type="submission" date="2019-02" db="EMBL/GenBank/DDBJ databases">
        <title>Aquabacterium sp. strain KMB7.</title>
        <authorList>
            <person name="Chen W.-M."/>
        </authorList>
    </citation>
    <scope>NUCLEOTIDE SEQUENCE [LARGE SCALE GENOMIC DNA]</scope>
    <source>
        <strain evidence="2 3">KMB7</strain>
    </source>
</reference>
<dbReference type="EMBL" id="SIXI01000004">
    <property type="protein sequence ID" value="TBO30310.1"/>
    <property type="molecule type" value="Genomic_DNA"/>
</dbReference>
<dbReference type="Pfam" id="PF20567">
    <property type="entry name" value="DUF6776"/>
    <property type="match status" value="1"/>
</dbReference>
<name>A0A4V2JFK5_9BURK</name>
<sequence>MRWRLLRRRLSISSPRMTVRSHLPWPLRWAAVAVVLGFSGALALWAFEFGKNIAGLGQDSAELKVALQQARSDIDTLRRERESAQAIANTADSLLKAEKAAQSRLAEQVKALELENQVLKDDLGFFERLMPSAGDGMNIRGLQIDLPAPGQLRYQLLVMQQGGRALPDFRGRYEVSLSGLVDGKPWNVQMPQVSKPLQLRQYARLEGVAEYPSTVVVKQVQVRVLDEQGRVHATQSQKL</sequence>
<feature type="coiled-coil region" evidence="1">
    <location>
        <begin position="60"/>
        <end position="122"/>
    </location>
</feature>
<comment type="caution">
    <text evidence="2">The sequence shown here is derived from an EMBL/GenBank/DDBJ whole genome shotgun (WGS) entry which is preliminary data.</text>
</comment>